<keyword evidence="1" id="KW-1133">Transmembrane helix</keyword>
<reference evidence="2 3" key="1">
    <citation type="submission" date="2018-08" db="EMBL/GenBank/DDBJ databases">
        <title>Draft genome sequences of two Aspergillus turcosus clinical strains isolated from bronchoalveolar lavage fluid: one azole-susceptible and the other azole-resistant.</title>
        <authorList>
            <person name="Parent-Michaud M."/>
            <person name="Dufresne P.J."/>
            <person name="Fournier E."/>
            <person name="Martineau C."/>
            <person name="Moreira S."/>
            <person name="Perkins V."/>
            <person name="De Repentigny L."/>
            <person name="Dufresne S.F."/>
        </authorList>
    </citation>
    <scope>NUCLEOTIDE SEQUENCE [LARGE SCALE GENOMIC DNA]</scope>
    <source>
        <strain evidence="2">HMR AF 1038</strain>
    </source>
</reference>
<evidence type="ECO:0000256" key="1">
    <source>
        <dbReference type="SAM" id="Phobius"/>
    </source>
</evidence>
<sequence length="89" mass="9288">MDNAPASQPLLLAVEDVALPAPDLLMLAVVGHALLPIQLAIVEPVAMLAVELTHAAMVSVLLLILLLPVVIAPLFVDSMRDAAPELVPL</sequence>
<comment type="caution">
    <text evidence="2">The sequence shown here is derived from an EMBL/GenBank/DDBJ whole genome shotgun (WGS) entry which is preliminary data.</text>
</comment>
<feature type="transmembrane region" description="Helical" evidence="1">
    <location>
        <begin position="24"/>
        <end position="42"/>
    </location>
</feature>
<organism evidence="2 3">
    <name type="scientific">Aspergillus turcosus</name>
    <dbReference type="NCBI Taxonomy" id="1245748"/>
    <lineage>
        <taxon>Eukaryota</taxon>
        <taxon>Fungi</taxon>
        <taxon>Dikarya</taxon>
        <taxon>Ascomycota</taxon>
        <taxon>Pezizomycotina</taxon>
        <taxon>Eurotiomycetes</taxon>
        <taxon>Eurotiomycetidae</taxon>
        <taxon>Eurotiales</taxon>
        <taxon>Aspergillaceae</taxon>
        <taxon>Aspergillus</taxon>
        <taxon>Aspergillus subgen. Fumigati</taxon>
    </lineage>
</organism>
<dbReference type="AlphaFoldDB" id="A0A421DE69"/>
<dbReference type="Proteomes" id="UP000215289">
    <property type="component" value="Unassembled WGS sequence"/>
</dbReference>
<keyword evidence="3" id="KW-1185">Reference proteome</keyword>
<proteinExistence type="predicted"/>
<evidence type="ECO:0000313" key="3">
    <source>
        <dbReference type="Proteomes" id="UP000215289"/>
    </source>
</evidence>
<gene>
    <name evidence="2" type="ORF">CFD26_108588</name>
</gene>
<keyword evidence="1" id="KW-0812">Transmembrane</keyword>
<keyword evidence="1" id="KW-0472">Membrane</keyword>
<dbReference type="EMBL" id="NIDN02000016">
    <property type="protein sequence ID" value="RLM00418.1"/>
    <property type="molecule type" value="Genomic_DNA"/>
</dbReference>
<evidence type="ECO:0000313" key="2">
    <source>
        <dbReference type="EMBL" id="RLM00418.1"/>
    </source>
</evidence>
<protein>
    <submittedName>
        <fullName evidence="2">Uncharacterized protein</fullName>
    </submittedName>
</protein>
<accession>A0A421DE69</accession>
<name>A0A421DE69_9EURO</name>
<feature type="transmembrane region" description="Helical" evidence="1">
    <location>
        <begin position="54"/>
        <end position="76"/>
    </location>
</feature>